<comment type="similarity">
    <text evidence="1">Belongs to the barstar family.</text>
</comment>
<evidence type="ECO:0000313" key="3">
    <source>
        <dbReference type="EMBL" id="GHA73767.1"/>
    </source>
</evidence>
<dbReference type="InterPro" id="IPR000468">
    <property type="entry name" value="Barstar"/>
</dbReference>
<proteinExistence type="inferred from homology"/>
<evidence type="ECO:0000259" key="2">
    <source>
        <dbReference type="Pfam" id="PF01337"/>
    </source>
</evidence>
<accession>A0A8J3CHF3</accession>
<dbReference type="Pfam" id="PF01337">
    <property type="entry name" value="Barstar"/>
    <property type="match status" value="1"/>
</dbReference>
<dbReference type="EMBL" id="BMZG01000006">
    <property type="protein sequence ID" value="GHA73767.1"/>
    <property type="molecule type" value="Genomic_DNA"/>
</dbReference>
<protein>
    <recommendedName>
        <fullName evidence="2">Barstar (barnase inhibitor) domain-containing protein</fullName>
    </recommendedName>
</protein>
<organism evidence="3 4">
    <name type="scientific">Formosimonas limnophila</name>
    <dbReference type="NCBI Taxonomy" id="1384487"/>
    <lineage>
        <taxon>Bacteria</taxon>
        <taxon>Pseudomonadati</taxon>
        <taxon>Pseudomonadota</taxon>
        <taxon>Betaproteobacteria</taxon>
        <taxon>Burkholderiales</taxon>
        <taxon>Burkholderiaceae</taxon>
        <taxon>Formosimonas</taxon>
    </lineage>
</organism>
<dbReference type="Gene3D" id="3.30.370.10">
    <property type="entry name" value="Barstar-like"/>
    <property type="match status" value="1"/>
</dbReference>
<dbReference type="SUPFAM" id="SSF52038">
    <property type="entry name" value="Barstar-related"/>
    <property type="match status" value="1"/>
</dbReference>
<dbReference type="Proteomes" id="UP000614287">
    <property type="component" value="Unassembled WGS sequence"/>
</dbReference>
<dbReference type="AlphaFoldDB" id="A0A8J3CHF3"/>
<keyword evidence="4" id="KW-1185">Reference proteome</keyword>
<comment type="caution">
    <text evidence="3">The sequence shown here is derived from an EMBL/GenBank/DDBJ whole genome shotgun (WGS) entry which is preliminary data.</text>
</comment>
<evidence type="ECO:0000313" key="4">
    <source>
        <dbReference type="Proteomes" id="UP000614287"/>
    </source>
</evidence>
<evidence type="ECO:0000256" key="1">
    <source>
        <dbReference type="ARBA" id="ARBA00006845"/>
    </source>
</evidence>
<name>A0A8J3CHF3_9BURK</name>
<gene>
    <name evidence="3" type="ORF">GCM10009007_13590</name>
</gene>
<sequence length="129" mass="14730">MSDALWVDVAGKMRDVAYDEIGQCLSLCVDECSADVLTVDLRHAVTQQDVLMTMANRLGFPDYFGVNLDALYDVVSERLLPEYLISPPQVWLFKSDVVQQKMLFPIKDTLRDVMTEAVDVRITVLWWTI</sequence>
<dbReference type="InterPro" id="IPR035905">
    <property type="entry name" value="Barstar-like_sf"/>
</dbReference>
<reference evidence="3" key="1">
    <citation type="journal article" date="2014" name="Int. J. Syst. Evol. Microbiol.">
        <title>Complete genome sequence of Corynebacterium casei LMG S-19264T (=DSM 44701T), isolated from a smear-ripened cheese.</title>
        <authorList>
            <consortium name="US DOE Joint Genome Institute (JGI-PGF)"/>
            <person name="Walter F."/>
            <person name="Albersmeier A."/>
            <person name="Kalinowski J."/>
            <person name="Ruckert C."/>
        </authorList>
    </citation>
    <scope>NUCLEOTIDE SEQUENCE</scope>
    <source>
        <strain evidence="3">KCTC 32501</strain>
    </source>
</reference>
<dbReference type="RefSeq" id="WP_189493190.1">
    <property type="nucleotide sequence ID" value="NZ_BMZG01000006.1"/>
</dbReference>
<feature type="domain" description="Barstar (barnase inhibitor)" evidence="2">
    <location>
        <begin position="36"/>
        <end position="94"/>
    </location>
</feature>
<reference evidence="3" key="2">
    <citation type="submission" date="2020-09" db="EMBL/GenBank/DDBJ databases">
        <authorList>
            <person name="Sun Q."/>
            <person name="Kim S."/>
        </authorList>
    </citation>
    <scope>NUCLEOTIDE SEQUENCE</scope>
    <source>
        <strain evidence="3">KCTC 32501</strain>
    </source>
</reference>